<dbReference type="EMBL" id="KB020485">
    <property type="protein sequence ID" value="ELA37252.1"/>
    <property type="molecule type" value="Genomic_DNA"/>
</dbReference>
<organism evidence="1">
    <name type="scientific">Colletotrichum fructicola (strain Nara gc5)</name>
    <name type="common">Anthracnose fungus</name>
    <name type="synonym">Colletotrichum gloeosporioides (strain Nara gc5)</name>
    <dbReference type="NCBI Taxonomy" id="1213859"/>
    <lineage>
        <taxon>Eukaryota</taxon>
        <taxon>Fungi</taxon>
        <taxon>Dikarya</taxon>
        <taxon>Ascomycota</taxon>
        <taxon>Pezizomycotina</taxon>
        <taxon>Sordariomycetes</taxon>
        <taxon>Hypocreomycetidae</taxon>
        <taxon>Glomerellales</taxon>
        <taxon>Glomerellaceae</taxon>
        <taxon>Colletotrichum</taxon>
        <taxon>Colletotrichum gloeosporioides species complex</taxon>
    </lineage>
</organism>
<dbReference type="HOGENOM" id="CLU_1408639_0_0_1"/>
<dbReference type="Proteomes" id="UP000011096">
    <property type="component" value="Unassembled WGS sequence"/>
</dbReference>
<protein>
    <submittedName>
        <fullName evidence="1">Uncharacterized protein</fullName>
    </submittedName>
</protein>
<accession>L2GF42</accession>
<reference evidence="1" key="1">
    <citation type="submission" date="2012-08" db="EMBL/GenBank/DDBJ databases">
        <title>Genome analysis of Colletotrichum orbiculare and Colletotrichum fructicola.</title>
        <authorList>
            <person name="Gan P.H.P."/>
            <person name="Ikeda K."/>
            <person name="Irieda H."/>
            <person name="Narusaka M."/>
            <person name="O'Connell R.J."/>
            <person name="Narusaka Y."/>
            <person name="Takano Y."/>
            <person name="Kubo Y."/>
            <person name="Shirasu K."/>
        </authorList>
    </citation>
    <scope>NUCLEOTIDE SEQUENCE</scope>
    <source>
        <strain evidence="1">Nara gc5</strain>
    </source>
</reference>
<dbReference type="AlphaFoldDB" id="L2GF42"/>
<dbReference type="EMBL" id="ANPB02000011">
    <property type="protein sequence ID" value="KAF4474153.1"/>
    <property type="molecule type" value="Genomic_DNA"/>
</dbReference>
<keyword evidence="3" id="KW-1185">Reference proteome</keyword>
<proteinExistence type="predicted"/>
<evidence type="ECO:0000313" key="3">
    <source>
        <dbReference type="Proteomes" id="UP000011096"/>
    </source>
</evidence>
<evidence type="ECO:0000313" key="1">
    <source>
        <dbReference type="EMBL" id="ELA37252.1"/>
    </source>
</evidence>
<reference evidence="2 3" key="3">
    <citation type="submission" date="2020-04" db="EMBL/GenBank/DDBJ databases">
        <title>Genome sequencing and assembly of multiple isolates from the Colletotrichum gloeosporioides species complex.</title>
        <authorList>
            <person name="Gan P."/>
            <person name="Shirasu K."/>
        </authorList>
    </citation>
    <scope>NUCLEOTIDE SEQUENCE [LARGE SCALE GENOMIC DNA]</scope>
    <source>
        <strain evidence="2 3">Nara gc5</strain>
    </source>
</reference>
<name>L2GF42_COLFN</name>
<evidence type="ECO:0000313" key="2">
    <source>
        <dbReference type="EMBL" id="KAF4474153.1"/>
    </source>
</evidence>
<dbReference type="InParanoid" id="L2GF42"/>
<reference evidence="2 3" key="2">
    <citation type="submission" date="2012-08" db="EMBL/GenBank/DDBJ databases">
        <authorList>
            <person name="Gan P.H.P."/>
            <person name="Ikeda K."/>
            <person name="Irieda H."/>
            <person name="Narusaka M."/>
            <person name="O'Connell R.J."/>
            <person name="Narusaka Y."/>
            <person name="Takano Y."/>
            <person name="Kubo Y."/>
            <person name="Shirasu K."/>
        </authorList>
    </citation>
    <scope>NUCLEOTIDE SEQUENCE [LARGE SCALE GENOMIC DNA]</scope>
    <source>
        <strain evidence="2 3">Nara gc5</strain>
    </source>
</reference>
<sequence>MTIRSLSQEEAAAARRFLDAIFSCSEANDTGFALLGKDLEGLLAYGNKPSYVALRPLVFFDNHSHYGLHECLKSPDGDFDGQTRDYVVGGVTINISGCVTEHGSTMVTNFDRLFRRDTSTLTTVVLTHVQRQFFVQVMDVRNHIGSWRSTYHVPLNVRASHGPEGYVTWDITLIKSGKDLEDGLEAMEICDMP</sequence>
<gene>
    <name evidence="1" type="ORF">CGGC5_3367</name>
    <name evidence="2" type="ORF">CGGC5_v016925</name>
</gene>